<dbReference type="InterPro" id="IPR036873">
    <property type="entry name" value="Rhodanese-like_dom_sf"/>
</dbReference>
<dbReference type="RefSeq" id="XP_002784740.1">
    <property type="nucleotide sequence ID" value="XM_002784694.1"/>
</dbReference>
<organism evidence="3">
    <name type="scientific">Perkinsus marinus (strain ATCC 50983 / TXsc)</name>
    <dbReference type="NCBI Taxonomy" id="423536"/>
    <lineage>
        <taxon>Eukaryota</taxon>
        <taxon>Sar</taxon>
        <taxon>Alveolata</taxon>
        <taxon>Perkinsozoa</taxon>
        <taxon>Perkinsea</taxon>
        <taxon>Perkinsida</taxon>
        <taxon>Perkinsidae</taxon>
        <taxon>Perkinsus</taxon>
    </lineage>
</organism>
<dbReference type="OrthoDB" id="423815at2759"/>
<reference evidence="2 3" key="1">
    <citation type="submission" date="2008-07" db="EMBL/GenBank/DDBJ databases">
        <authorList>
            <person name="El-Sayed N."/>
            <person name="Caler E."/>
            <person name="Inman J."/>
            <person name="Amedeo P."/>
            <person name="Hass B."/>
            <person name="Wortman J."/>
        </authorList>
    </citation>
    <scope>NUCLEOTIDE SEQUENCE [LARGE SCALE GENOMIC DNA]</scope>
    <source>
        <strain evidence="3">ATCC 50983 / TXsc</strain>
    </source>
</reference>
<keyword evidence="3" id="KW-1185">Reference proteome</keyword>
<dbReference type="GeneID" id="9063610"/>
<name>C5KGI0_PERM5</name>
<protein>
    <recommendedName>
        <fullName evidence="1">Rhodanese domain-containing protein</fullName>
    </recommendedName>
</protein>
<gene>
    <name evidence="2" type="ORF">Pmar_PMAR021135</name>
</gene>
<dbReference type="EMBL" id="GG672918">
    <property type="protein sequence ID" value="EER16536.1"/>
    <property type="molecule type" value="Genomic_DNA"/>
</dbReference>
<evidence type="ECO:0000259" key="1">
    <source>
        <dbReference type="PROSITE" id="PS50206"/>
    </source>
</evidence>
<sequence length="509" mass="57030">MTIDFQGLLKQARADRQREKEGKMIIPKRISPQLVWNLIMCSRGYQCDKKDDNRNDDIARGMKEFDYTSSDSATESKPPIVLWDTRDPQEFSKSHIAGFTNVTTTEEAEAFITSNYGQLTDPRMPHEKLIIVVLTEHNNLRSSNMPAAVEFASQQLRAVSKIYLHRGGYSAYRNFSSLLSIGSEEESSKPYSYGLYPIWCGDGILSGSILHGSNKALLKAMGISWMLDLTPNGIQDANVMYDLHMPSFDLDMAAEFINLHTGNVGMICGGDDDSTRFMAALAADMQARGPTVQEAVARMMTKLEGIWSGPTSSQWQLLEDFYERVASLRRSRSSSLSSTSFERKKSMQEMITMLLPQVQFSPPADDAMLIVEPTQSADVLELIERAGPRLSVEDAAAILKTWRSLNMSHFEKLINVLKPCTTPETSQRYVLAALSLFVLREYEHGHIIIISDHTRAVLRVLAGYWFEETPSEFEQGRVQVPLHTDQVPATVTDCIRPAAIILGALPEEE</sequence>
<feature type="domain" description="Rhodanese" evidence="1">
    <location>
        <begin position="76"/>
        <end position="177"/>
    </location>
</feature>
<dbReference type="Pfam" id="PF00581">
    <property type="entry name" value="Rhodanese"/>
    <property type="match status" value="1"/>
</dbReference>
<dbReference type="Proteomes" id="UP000007800">
    <property type="component" value="Unassembled WGS sequence"/>
</dbReference>
<dbReference type="Gene3D" id="3.40.250.10">
    <property type="entry name" value="Rhodanese-like domain"/>
    <property type="match status" value="1"/>
</dbReference>
<accession>C5KGI0</accession>
<dbReference type="InParanoid" id="C5KGI0"/>
<dbReference type="InterPro" id="IPR001763">
    <property type="entry name" value="Rhodanese-like_dom"/>
</dbReference>
<evidence type="ECO:0000313" key="2">
    <source>
        <dbReference type="EMBL" id="EER16536.1"/>
    </source>
</evidence>
<dbReference type="PROSITE" id="PS50206">
    <property type="entry name" value="RHODANESE_3"/>
    <property type="match status" value="1"/>
</dbReference>
<evidence type="ECO:0000313" key="3">
    <source>
        <dbReference type="Proteomes" id="UP000007800"/>
    </source>
</evidence>
<dbReference type="SUPFAM" id="SSF52821">
    <property type="entry name" value="Rhodanese/Cell cycle control phosphatase"/>
    <property type="match status" value="1"/>
</dbReference>
<proteinExistence type="predicted"/>
<dbReference type="AlphaFoldDB" id="C5KGI0"/>